<evidence type="ECO:0000256" key="1">
    <source>
        <dbReference type="SAM" id="MobiDB-lite"/>
    </source>
</evidence>
<reference evidence="2" key="1">
    <citation type="submission" date="2014-09" db="EMBL/GenBank/DDBJ databases">
        <authorList>
            <person name="Magalhaes I.L.F."/>
            <person name="Oliveira U."/>
            <person name="Santos F.R."/>
            <person name="Vidigal T.H.D.A."/>
            <person name="Brescovit A.D."/>
            <person name="Santos A.J."/>
        </authorList>
    </citation>
    <scope>NUCLEOTIDE SEQUENCE</scope>
    <source>
        <tissue evidence="2">Shoot tissue taken approximately 20 cm above the soil surface</tissue>
    </source>
</reference>
<evidence type="ECO:0000313" key="2">
    <source>
        <dbReference type="EMBL" id="JAD73067.1"/>
    </source>
</evidence>
<feature type="compositionally biased region" description="Basic residues" evidence="1">
    <location>
        <begin position="45"/>
        <end position="64"/>
    </location>
</feature>
<organism evidence="2">
    <name type="scientific">Arundo donax</name>
    <name type="common">Giant reed</name>
    <name type="synonym">Donax arundinaceus</name>
    <dbReference type="NCBI Taxonomy" id="35708"/>
    <lineage>
        <taxon>Eukaryota</taxon>
        <taxon>Viridiplantae</taxon>
        <taxon>Streptophyta</taxon>
        <taxon>Embryophyta</taxon>
        <taxon>Tracheophyta</taxon>
        <taxon>Spermatophyta</taxon>
        <taxon>Magnoliopsida</taxon>
        <taxon>Liliopsida</taxon>
        <taxon>Poales</taxon>
        <taxon>Poaceae</taxon>
        <taxon>PACMAD clade</taxon>
        <taxon>Arundinoideae</taxon>
        <taxon>Arundineae</taxon>
        <taxon>Arundo</taxon>
    </lineage>
</organism>
<proteinExistence type="predicted"/>
<dbReference type="AlphaFoldDB" id="A0A0A9CNJ0"/>
<accession>A0A0A9CNJ0</accession>
<dbReference type="EMBL" id="GBRH01224828">
    <property type="protein sequence ID" value="JAD73067.1"/>
    <property type="molecule type" value="Transcribed_RNA"/>
</dbReference>
<feature type="region of interest" description="Disordered" evidence="1">
    <location>
        <begin position="1"/>
        <end position="64"/>
    </location>
</feature>
<protein>
    <submittedName>
        <fullName evidence="2">Uncharacterized protein</fullName>
    </submittedName>
</protein>
<reference evidence="2" key="2">
    <citation type="journal article" date="2015" name="Data Brief">
        <title>Shoot transcriptome of the giant reed, Arundo donax.</title>
        <authorList>
            <person name="Barrero R.A."/>
            <person name="Guerrero F.D."/>
            <person name="Moolhuijzen P."/>
            <person name="Goolsby J.A."/>
            <person name="Tidwell J."/>
            <person name="Bellgard S.E."/>
            <person name="Bellgard M.I."/>
        </authorList>
    </citation>
    <scope>NUCLEOTIDE SEQUENCE</scope>
    <source>
        <tissue evidence="2">Shoot tissue taken approximately 20 cm above the soil surface</tissue>
    </source>
</reference>
<sequence>MEDEPEKLAGDGEVQSGGRPDNIPHGQLHARAGERVVAGRDLAQRGRRRRRGVRRRLRRSRRCW</sequence>
<feature type="compositionally biased region" description="Basic and acidic residues" evidence="1">
    <location>
        <begin position="1"/>
        <end position="10"/>
    </location>
</feature>
<feature type="compositionally biased region" description="Basic and acidic residues" evidence="1">
    <location>
        <begin position="31"/>
        <end position="44"/>
    </location>
</feature>
<name>A0A0A9CNJ0_ARUDO</name>